<dbReference type="STRING" id="1920490.GCA_001895925_01943"/>
<comment type="caution">
    <text evidence="1">The sequence shown here is derived from an EMBL/GenBank/DDBJ whole genome shotgun (WGS) entry which is preliminary data.</text>
</comment>
<proteinExistence type="predicted"/>
<accession>A0A2T1D9A2</accession>
<keyword evidence="2" id="KW-1185">Reference proteome</keyword>
<evidence type="ECO:0000313" key="2">
    <source>
        <dbReference type="Proteomes" id="UP000238634"/>
    </source>
</evidence>
<reference evidence="1 2" key="2">
    <citation type="submission" date="2018-03" db="EMBL/GenBank/DDBJ databases">
        <title>The ancient ancestry and fast evolution of plastids.</title>
        <authorList>
            <person name="Moore K.R."/>
            <person name="Magnabosco C."/>
            <person name="Momper L."/>
            <person name="Gold D.A."/>
            <person name="Bosak T."/>
            <person name="Fournier G.P."/>
        </authorList>
    </citation>
    <scope>NUCLEOTIDE SEQUENCE [LARGE SCALE GENOMIC DNA]</scope>
    <source>
        <strain evidence="1 2">ULC007</strain>
    </source>
</reference>
<organism evidence="1 2">
    <name type="scientific">Phormidesmis priestleyi ULC007</name>
    <dbReference type="NCBI Taxonomy" id="1920490"/>
    <lineage>
        <taxon>Bacteria</taxon>
        <taxon>Bacillati</taxon>
        <taxon>Cyanobacteriota</taxon>
        <taxon>Cyanophyceae</taxon>
        <taxon>Leptolyngbyales</taxon>
        <taxon>Leptolyngbyaceae</taxon>
        <taxon>Phormidesmis</taxon>
    </lineage>
</organism>
<name>A0A2T1D9A2_9CYAN</name>
<reference evidence="1 2" key="1">
    <citation type="submission" date="2018-02" db="EMBL/GenBank/DDBJ databases">
        <authorList>
            <person name="Cohen D.B."/>
            <person name="Kent A.D."/>
        </authorList>
    </citation>
    <scope>NUCLEOTIDE SEQUENCE [LARGE SCALE GENOMIC DNA]</scope>
    <source>
        <strain evidence="1 2">ULC007</strain>
    </source>
</reference>
<dbReference type="RefSeq" id="WP_073074357.1">
    <property type="nucleotide sequence ID" value="NZ_MPPI01000035.1"/>
</dbReference>
<gene>
    <name evidence="1" type="ORF">C7B65_19915</name>
</gene>
<dbReference type="EMBL" id="PVWG01000033">
    <property type="protein sequence ID" value="PSB17080.1"/>
    <property type="molecule type" value="Genomic_DNA"/>
</dbReference>
<sequence>MRLATYNWAEATQRFATQIASRESTLIPDLLDALHTVLALTQQVVDALQTVNQVQSAAYRPLARQQLQATCDRLEQTHNELQQLQDQILLSGCDRTLLEDNLPLSLRLVIETNRTVLRSQNPG</sequence>
<dbReference type="OrthoDB" id="583495at2"/>
<protein>
    <submittedName>
        <fullName evidence="1">Uncharacterized protein</fullName>
    </submittedName>
</protein>
<evidence type="ECO:0000313" key="1">
    <source>
        <dbReference type="EMBL" id="PSB17080.1"/>
    </source>
</evidence>
<dbReference type="AlphaFoldDB" id="A0A2T1D9A2"/>
<dbReference type="Proteomes" id="UP000238634">
    <property type="component" value="Unassembled WGS sequence"/>
</dbReference>